<gene>
    <name evidence="2" type="ORF">HNR38_002733</name>
</gene>
<dbReference type="SUPFAM" id="SSF53756">
    <property type="entry name" value="UDP-Glycosyltransferase/glycogen phosphorylase"/>
    <property type="match status" value="1"/>
</dbReference>
<keyword evidence="3" id="KW-1185">Reference proteome</keyword>
<dbReference type="PANTHER" id="PTHR12526">
    <property type="entry name" value="GLYCOSYLTRANSFERASE"/>
    <property type="match status" value="1"/>
</dbReference>
<protein>
    <submittedName>
        <fullName evidence="2">Glycosyltransferase involved in cell wall biosynthesis</fullName>
    </submittedName>
</protein>
<dbReference type="RefSeq" id="WP_183705197.1">
    <property type="nucleotide sequence ID" value="NZ_JACHFE010000007.1"/>
</dbReference>
<dbReference type="Proteomes" id="UP000591735">
    <property type="component" value="Unassembled WGS sequence"/>
</dbReference>
<feature type="domain" description="Glycosyl transferase family 1" evidence="1">
    <location>
        <begin position="162"/>
        <end position="317"/>
    </location>
</feature>
<dbReference type="Gene3D" id="3.40.50.2000">
    <property type="entry name" value="Glycogen Phosphorylase B"/>
    <property type="match status" value="2"/>
</dbReference>
<evidence type="ECO:0000259" key="1">
    <source>
        <dbReference type="Pfam" id="PF00534"/>
    </source>
</evidence>
<dbReference type="AlphaFoldDB" id="A0A840UNM6"/>
<dbReference type="InterPro" id="IPR001296">
    <property type="entry name" value="Glyco_trans_1"/>
</dbReference>
<dbReference type="GO" id="GO:1901135">
    <property type="term" value="P:carbohydrate derivative metabolic process"/>
    <property type="evidence" value="ECO:0007669"/>
    <property type="project" value="UniProtKB-ARBA"/>
</dbReference>
<dbReference type="EMBL" id="JACHFE010000007">
    <property type="protein sequence ID" value="MBB5322238.1"/>
    <property type="molecule type" value="Genomic_DNA"/>
</dbReference>
<dbReference type="Pfam" id="PF00534">
    <property type="entry name" value="Glycos_transf_1"/>
    <property type="match status" value="1"/>
</dbReference>
<reference evidence="2 3" key="1">
    <citation type="submission" date="2020-08" db="EMBL/GenBank/DDBJ databases">
        <title>Genomic Encyclopedia of Type Strains, Phase IV (KMG-IV): sequencing the most valuable type-strain genomes for metagenomic binning, comparative biology and taxonomic classification.</title>
        <authorList>
            <person name="Goeker M."/>
        </authorList>
    </citation>
    <scope>NUCLEOTIDE SEQUENCE [LARGE SCALE GENOMIC DNA]</scope>
    <source>
        <strain evidence="2 3">DSM 22359</strain>
    </source>
</reference>
<evidence type="ECO:0000313" key="3">
    <source>
        <dbReference type="Proteomes" id="UP000591735"/>
    </source>
</evidence>
<sequence length="359" mass="39906">MRVMQILLSQSQAGAETYFEKVAAAIAQDPSITQKVVIEALPPREQRLDNAGVDYFTLPMGKLSKPLLYDWKLKSIVRDFKPDLIVTWVNRASRKCPPTSAVVVGRLGGYYDLKNYQKCDHLIVNTQDLVRHVTDNGWPADHVSMISNFGELPSRLSVPAPKPVIPEGHRVLLALGRLHEKKAHDTLIKALPDIPDTTLLIAGTGELQGQLEQLAEELQVSDRVQFLGLRKDIQELFDLTDVCVFPSRFEPLGNVVLEAWATRTPIVAAASQGPSWLITDGEDGRLFEVDSSTECARAVNQVLADDGLARRLAENGHRVFLERFSKDVIVDQYKALFQRLVNERQARASNPADQPGSPT</sequence>
<organism evidence="2 3">
    <name type="scientific">Marinobacter oulmenensis</name>
    <dbReference type="NCBI Taxonomy" id="643747"/>
    <lineage>
        <taxon>Bacteria</taxon>
        <taxon>Pseudomonadati</taxon>
        <taxon>Pseudomonadota</taxon>
        <taxon>Gammaproteobacteria</taxon>
        <taxon>Pseudomonadales</taxon>
        <taxon>Marinobacteraceae</taxon>
        <taxon>Marinobacter</taxon>
    </lineage>
</organism>
<name>A0A840UNM6_9GAMM</name>
<dbReference type="GO" id="GO:0016757">
    <property type="term" value="F:glycosyltransferase activity"/>
    <property type="evidence" value="ECO:0007669"/>
    <property type="project" value="InterPro"/>
</dbReference>
<accession>A0A840UNM6</accession>
<comment type="caution">
    <text evidence="2">The sequence shown here is derived from an EMBL/GenBank/DDBJ whole genome shotgun (WGS) entry which is preliminary data.</text>
</comment>
<proteinExistence type="predicted"/>
<dbReference type="CDD" id="cd03811">
    <property type="entry name" value="GT4_GT28_WabH-like"/>
    <property type="match status" value="1"/>
</dbReference>
<dbReference type="PANTHER" id="PTHR12526:SF630">
    <property type="entry name" value="GLYCOSYLTRANSFERASE"/>
    <property type="match status" value="1"/>
</dbReference>
<evidence type="ECO:0000313" key="2">
    <source>
        <dbReference type="EMBL" id="MBB5322238.1"/>
    </source>
</evidence>
<keyword evidence="2" id="KW-0808">Transferase</keyword>